<dbReference type="Gene3D" id="1.10.10.10">
    <property type="entry name" value="Winged helix-like DNA-binding domain superfamily/Winged helix DNA-binding domain"/>
    <property type="match status" value="1"/>
</dbReference>
<gene>
    <name evidence="1" type="ordered locus">Cycma_4784</name>
</gene>
<reference evidence="2" key="1">
    <citation type="submission" date="2011-07" db="EMBL/GenBank/DDBJ databases">
        <title>The complete genome of Cyclobacterium marinum DSM 745.</title>
        <authorList>
            <person name="Lucas S."/>
            <person name="Han J."/>
            <person name="Lapidus A."/>
            <person name="Bruce D."/>
            <person name="Goodwin L."/>
            <person name="Pitluck S."/>
            <person name="Peters L."/>
            <person name="Kyrpides N."/>
            <person name="Mavromatis K."/>
            <person name="Ivanova N."/>
            <person name="Ovchinnikova G."/>
            <person name="Chertkov O."/>
            <person name="Detter J.C."/>
            <person name="Tapia R."/>
            <person name="Han C."/>
            <person name="Land M."/>
            <person name="Hauser L."/>
            <person name="Markowitz V."/>
            <person name="Cheng J.-F."/>
            <person name="Hugenholtz P."/>
            <person name="Woyke T."/>
            <person name="Wu D."/>
            <person name="Tindall B."/>
            <person name="Schuetze A."/>
            <person name="Brambilla E."/>
            <person name="Klenk H.-P."/>
            <person name="Eisen J.A."/>
        </authorList>
    </citation>
    <scope>NUCLEOTIDE SEQUENCE [LARGE SCALE GENOMIC DNA]</scope>
    <source>
        <strain evidence="2">ATCC 25205 / DSM 745 / LMG 13164 / NCIMB 1802</strain>
    </source>
</reference>
<dbReference type="OrthoDB" id="711646at2"/>
<dbReference type="STRING" id="880070.Cycma_4784"/>
<accession>G0J5M0</accession>
<sequence length="88" mass="9924">MDYLENGILVQATMEMAKRKRGNAFCPTDVLKWIYPTDWQSFIDEEYKAVNWLHERGCIALEDEGASISKSAMEGGNKIKLGVNNIGL</sequence>
<evidence type="ECO:0000313" key="1">
    <source>
        <dbReference type="EMBL" id="AEL28469.1"/>
    </source>
</evidence>
<proteinExistence type="predicted"/>
<dbReference type="InterPro" id="IPR036388">
    <property type="entry name" value="WH-like_DNA-bd_sf"/>
</dbReference>
<organism evidence="1 2">
    <name type="scientific">Cyclobacterium marinum (strain ATCC 25205 / DSM 745 / LMG 13164 / NCIMB 1802)</name>
    <name type="common">Flectobacillus marinus</name>
    <dbReference type="NCBI Taxonomy" id="880070"/>
    <lineage>
        <taxon>Bacteria</taxon>
        <taxon>Pseudomonadati</taxon>
        <taxon>Bacteroidota</taxon>
        <taxon>Cytophagia</taxon>
        <taxon>Cytophagales</taxon>
        <taxon>Cyclobacteriaceae</taxon>
        <taxon>Cyclobacterium</taxon>
    </lineage>
</organism>
<dbReference type="EMBL" id="CP002955">
    <property type="protein sequence ID" value="AEL28469.1"/>
    <property type="molecule type" value="Genomic_DNA"/>
</dbReference>
<dbReference type="KEGG" id="cmr:Cycma_4784"/>
<dbReference type="InterPro" id="IPR036390">
    <property type="entry name" value="WH_DNA-bd_sf"/>
</dbReference>
<keyword evidence="2" id="KW-1185">Reference proteome</keyword>
<dbReference type="SUPFAM" id="SSF46785">
    <property type="entry name" value="Winged helix' DNA-binding domain"/>
    <property type="match status" value="1"/>
</dbReference>
<dbReference type="HOGENOM" id="CLU_2463929_0_0_10"/>
<evidence type="ECO:0000313" key="2">
    <source>
        <dbReference type="Proteomes" id="UP000001635"/>
    </source>
</evidence>
<dbReference type="Proteomes" id="UP000001635">
    <property type="component" value="Chromosome"/>
</dbReference>
<protein>
    <submittedName>
        <fullName evidence="1">Uncharacterized protein</fullName>
    </submittedName>
</protein>
<dbReference type="RefSeq" id="WP_014022749.1">
    <property type="nucleotide sequence ID" value="NC_015914.1"/>
</dbReference>
<name>G0J5M0_CYCMS</name>
<dbReference type="AlphaFoldDB" id="G0J5M0"/>